<sequence length="474" mass="54375">MDPSSSVGKTCLGENLIEMSSDMAEGHGDWNSPEFHDTTNNGGKKETKATVFHKMDTEEIKENMISNEFAMKLCLYHEVKHGNKVVKKELVIALRGENYFVKFIINLEEDDVEPGVVFGRSLLRLTKAIANFENETITIYPELDPFLFVCKIGKSSRNKRKQMEKYQLIYSDIGPSMSTRTPLTQKEAERGVLAIIICERDSLLEEERPVIKTMTYSDKYKKILNGICLDKMKLGGMNKEEEEAIIKIKGEALIENDDLKHLEEVHNVKKGITVMNHSKAKPMRLLSNVMCQVGVTTIIAKFLILDMPIDRDTPILTSLDTAESDSDDEEEYAFQRNKFGAPIYRPKPARKICVWKKVVSLLGSLYVALQHVEWKPDYTGCLNKKKDSDGQWHAEIRLTDPYRNIYDQGEIEIRASMQDLYERMGSMKIRQGAIERMAYRQSYYLDRYVRVFEHMVGVYSVPLQGAYNPPGYDQ</sequence>
<organism evidence="1">
    <name type="scientific">Tanacetum cinerariifolium</name>
    <name type="common">Dalmatian daisy</name>
    <name type="synonym">Chrysanthemum cinerariifolium</name>
    <dbReference type="NCBI Taxonomy" id="118510"/>
    <lineage>
        <taxon>Eukaryota</taxon>
        <taxon>Viridiplantae</taxon>
        <taxon>Streptophyta</taxon>
        <taxon>Embryophyta</taxon>
        <taxon>Tracheophyta</taxon>
        <taxon>Spermatophyta</taxon>
        <taxon>Magnoliopsida</taxon>
        <taxon>eudicotyledons</taxon>
        <taxon>Gunneridae</taxon>
        <taxon>Pentapetalae</taxon>
        <taxon>asterids</taxon>
        <taxon>campanulids</taxon>
        <taxon>Asterales</taxon>
        <taxon>Asteraceae</taxon>
        <taxon>Asteroideae</taxon>
        <taxon>Anthemideae</taxon>
        <taxon>Anthemidinae</taxon>
        <taxon>Tanacetum</taxon>
    </lineage>
</organism>
<dbReference type="AlphaFoldDB" id="A0A6L2NIE2"/>
<proteinExistence type="predicted"/>
<evidence type="ECO:0000313" key="1">
    <source>
        <dbReference type="EMBL" id="GEU84922.1"/>
    </source>
</evidence>
<protein>
    <submittedName>
        <fullName evidence="1">Uncharacterized protein</fullName>
    </submittedName>
</protein>
<reference evidence="1" key="1">
    <citation type="journal article" date="2019" name="Sci. Rep.">
        <title>Draft genome of Tanacetum cinerariifolium, the natural source of mosquito coil.</title>
        <authorList>
            <person name="Yamashiro T."/>
            <person name="Shiraishi A."/>
            <person name="Satake H."/>
            <person name="Nakayama K."/>
        </authorList>
    </citation>
    <scope>NUCLEOTIDE SEQUENCE</scope>
</reference>
<dbReference type="EMBL" id="BKCJ010008997">
    <property type="protein sequence ID" value="GEU84922.1"/>
    <property type="molecule type" value="Genomic_DNA"/>
</dbReference>
<comment type="caution">
    <text evidence="1">The sequence shown here is derived from an EMBL/GenBank/DDBJ whole genome shotgun (WGS) entry which is preliminary data.</text>
</comment>
<gene>
    <name evidence="1" type="ORF">Tci_056900</name>
</gene>
<accession>A0A6L2NIE2</accession>
<name>A0A6L2NIE2_TANCI</name>